<dbReference type="GO" id="GO:0000139">
    <property type="term" value="C:Golgi membrane"/>
    <property type="evidence" value="ECO:0007669"/>
    <property type="project" value="TreeGrafter"/>
</dbReference>
<feature type="compositionally biased region" description="Polar residues" evidence="9">
    <location>
        <begin position="96"/>
        <end position="114"/>
    </location>
</feature>
<proteinExistence type="inferred from homology"/>
<dbReference type="GO" id="GO:0005460">
    <property type="term" value="F:UDP-glucose transmembrane transporter activity"/>
    <property type="evidence" value="ECO:0007669"/>
    <property type="project" value="TreeGrafter"/>
</dbReference>
<gene>
    <name evidence="11" type="ORF">HaLaN_30165</name>
</gene>
<comment type="similarity">
    <text evidence="3">Belongs to the nucleotide-sugar transporter family. SLC35B subfamily.</text>
</comment>
<dbReference type="SUPFAM" id="SSF103481">
    <property type="entry name" value="Multidrug resistance efflux transporter EmrE"/>
    <property type="match status" value="1"/>
</dbReference>
<evidence type="ECO:0000256" key="8">
    <source>
        <dbReference type="ARBA" id="ARBA00023136"/>
    </source>
</evidence>
<evidence type="ECO:0000256" key="2">
    <source>
        <dbReference type="ARBA" id="ARBA00008349"/>
    </source>
</evidence>
<dbReference type="GO" id="GO:0005789">
    <property type="term" value="C:endoplasmic reticulum membrane"/>
    <property type="evidence" value="ECO:0007669"/>
    <property type="project" value="UniProtKB-SubCell"/>
</dbReference>
<evidence type="ECO:0000256" key="4">
    <source>
        <dbReference type="ARBA" id="ARBA00022448"/>
    </source>
</evidence>
<keyword evidence="8 10" id="KW-0472">Membrane</keyword>
<feature type="transmembrane region" description="Helical" evidence="10">
    <location>
        <begin position="12"/>
        <end position="33"/>
    </location>
</feature>
<dbReference type="PANTHER" id="PTHR10778">
    <property type="entry name" value="SOLUTE CARRIER FAMILY 35 MEMBER B"/>
    <property type="match status" value="1"/>
</dbReference>
<name>A0A6A0AE63_HAELA</name>
<keyword evidence="12" id="KW-1185">Reference proteome</keyword>
<sequence length="114" mass="12422">MLSFCTRNPDAALDVLVFCLCGAFGQLFIFFTIKTFGSLVNTLVCTTRKFFNILISVVVNANPLLPMQWTAVCMVFTGLIASSLLKARGHGRGKHSQQGSAQHAATSNGRMKHQ</sequence>
<dbReference type="GO" id="GO:0005459">
    <property type="term" value="F:UDP-galactose transmembrane transporter activity"/>
    <property type="evidence" value="ECO:0007669"/>
    <property type="project" value="TreeGrafter"/>
</dbReference>
<protein>
    <submittedName>
        <fullName evidence="11">Uncharacterized protein</fullName>
    </submittedName>
</protein>
<dbReference type="AlphaFoldDB" id="A0A6A0AE63"/>
<evidence type="ECO:0000256" key="6">
    <source>
        <dbReference type="ARBA" id="ARBA00022824"/>
    </source>
</evidence>
<comment type="subcellular location">
    <subcellularLocation>
        <location evidence="1">Endoplasmic reticulum membrane</location>
        <topology evidence="1">Multi-pass membrane protein</topology>
    </subcellularLocation>
</comment>
<organism evidence="11 12">
    <name type="scientific">Haematococcus lacustris</name>
    <name type="common">Green alga</name>
    <name type="synonym">Haematococcus pluvialis</name>
    <dbReference type="NCBI Taxonomy" id="44745"/>
    <lineage>
        <taxon>Eukaryota</taxon>
        <taxon>Viridiplantae</taxon>
        <taxon>Chlorophyta</taxon>
        <taxon>core chlorophytes</taxon>
        <taxon>Chlorophyceae</taxon>
        <taxon>CS clade</taxon>
        <taxon>Chlamydomonadales</taxon>
        <taxon>Haematococcaceae</taxon>
        <taxon>Haematococcus</taxon>
    </lineage>
</organism>
<evidence type="ECO:0000256" key="3">
    <source>
        <dbReference type="ARBA" id="ARBA00010694"/>
    </source>
</evidence>
<dbReference type="InterPro" id="IPR013657">
    <property type="entry name" value="SCL35B1-4/HUT1"/>
</dbReference>
<dbReference type="PANTHER" id="PTHR10778:SF10">
    <property type="entry name" value="SOLUTE CARRIER FAMILY 35 MEMBER B1"/>
    <property type="match status" value="1"/>
</dbReference>
<evidence type="ECO:0000256" key="5">
    <source>
        <dbReference type="ARBA" id="ARBA00022692"/>
    </source>
</evidence>
<evidence type="ECO:0000313" key="11">
    <source>
        <dbReference type="EMBL" id="GFH31179.1"/>
    </source>
</evidence>
<dbReference type="InterPro" id="IPR037185">
    <property type="entry name" value="EmrE-like"/>
</dbReference>
<evidence type="ECO:0000256" key="9">
    <source>
        <dbReference type="SAM" id="MobiDB-lite"/>
    </source>
</evidence>
<keyword evidence="4" id="KW-0813">Transport</keyword>
<evidence type="ECO:0000313" key="12">
    <source>
        <dbReference type="Proteomes" id="UP000485058"/>
    </source>
</evidence>
<comment type="similarity">
    <text evidence="2">Belongs to the nucleotide-sugar transporter family. UDP-galactose:UMP antiporter (TC 2.A.7.11) subfamily.</text>
</comment>
<evidence type="ECO:0000256" key="7">
    <source>
        <dbReference type="ARBA" id="ARBA00022989"/>
    </source>
</evidence>
<keyword evidence="6" id="KW-0256">Endoplasmic reticulum</keyword>
<dbReference type="Pfam" id="PF08449">
    <property type="entry name" value="UAA"/>
    <property type="match status" value="1"/>
</dbReference>
<evidence type="ECO:0000256" key="1">
    <source>
        <dbReference type="ARBA" id="ARBA00004477"/>
    </source>
</evidence>
<evidence type="ECO:0000256" key="10">
    <source>
        <dbReference type="SAM" id="Phobius"/>
    </source>
</evidence>
<keyword evidence="7 10" id="KW-1133">Transmembrane helix</keyword>
<feature type="region of interest" description="Disordered" evidence="9">
    <location>
        <begin position="90"/>
        <end position="114"/>
    </location>
</feature>
<dbReference type="Proteomes" id="UP000485058">
    <property type="component" value="Unassembled WGS sequence"/>
</dbReference>
<reference evidence="11 12" key="1">
    <citation type="submission" date="2020-02" db="EMBL/GenBank/DDBJ databases">
        <title>Draft genome sequence of Haematococcus lacustris strain NIES-144.</title>
        <authorList>
            <person name="Morimoto D."/>
            <person name="Nakagawa S."/>
            <person name="Yoshida T."/>
            <person name="Sawayama S."/>
        </authorList>
    </citation>
    <scope>NUCLEOTIDE SEQUENCE [LARGE SCALE GENOMIC DNA]</scope>
    <source>
        <strain evidence="11 12">NIES-144</strain>
    </source>
</reference>
<dbReference type="EMBL" id="BLLF01005421">
    <property type="protein sequence ID" value="GFH31179.1"/>
    <property type="molecule type" value="Genomic_DNA"/>
</dbReference>
<keyword evidence="5 10" id="KW-0812">Transmembrane</keyword>
<comment type="caution">
    <text evidence="11">The sequence shown here is derived from an EMBL/GenBank/DDBJ whole genome shotgun (WGS) entry which is preliminary data.</text>
</comment>
<accession>A0A6A0AE63</accession>